<dbReference type="EMBL" id="JAUZQC010000016">
    <property type="protein sequence ID" value="KAK5857354.1"/>
    <property type="molecule type" value="Genomic_DNA"/>
</dbReference>
<proteinExistence type="predicted"/>
<name>A0AAN8AIH8_ELEMC</name>
<sequence length="285" mass="32150">MGSTGSRPRLFKVAPCNSLREEAQPEPQWTLPALPVSVGQPSGSLAQKKKTLPPLRQEITISTLSGNLPPKQSNNSSIIHSHPPRRMQTLQPLTLQIGQTGMATQIGMGRDCRDGVVPLFSTTGKTGHCGTGRMIQGGFLEAQTALTQQAQRQRRAHHRHAREQRRHKGVYSVNEGNLRLKLARRPTERDIFWDETTEERLDPSCLLDPTFLPHLCEGRQRNQPNKQDGIQEDRDKNILWTNEREMVGIEDRETKQRDSCMWSESAKSCQAARTRAARGIWDNKP</sequence>
<protein>
    <submittedName>
        <fullName evidence="2">Uncharacterized protein</fullName>
    </submittedName>
</protein>
<feature type="region of interest" description="Disordered" evidence="1">
    <location>
        <begin position="217"/>
        <end position="236"/>
    </location>
</feature>
<reference evidence="2 3" key="1">
    <citation type="journal article" date="2023" name="Genes (Basel)">
        <title>Chromosome-Level Genome Assembly and Circadian Gene Repertoire of the Patagonia Blennie Eleginops maclovinus-The Closest Ancestral Proxy of Antarctic Cryonotothenioids.</title>
        <authorList>
            <person name="Cheng C.C."/>
            <person name="Rivera-Colon A.G."/>
            <person name="Minhas B.F."/>
            <person name="Wilson L."/>
            <person name="Rayamajhi N."/>
            <person name="Vargas-Chacoff L."/>
            <person name="Catchen J.M."/>
        </authorList>
    </citation>
    <scope>NUCLEOTIDE SEQUENCE [LARGE SCALE GENOMIC DNA]</scope>
    <source>
        <strain evidence="2">JMC-PN-2008</strain>
    </source>
</reference>
<accession>A0AAN8AIH8</accession>
<evidence type="ECO:0000313" key="2">
    <source>
        <dbReference type="EMBL" id="KAK5857354.1"/>
    </source>
</evidence>
<organism evidence="2 3">
    <name type="scientific">Eleginops maclovinus</name>
    <name type="common">Patagonian blennie</name>
    <name type="synonym">Eleginus maclovinus</name>
    <dbReference type="NCBI Taxonomy" id="56733"/>
    <lineage>
        <taxon>Eukaryota</taxon>
        <taxon>Metazoa</taxon>
        <taxon>Chordata</taxon>
        <taxon>Craniata</taxon>
        <taxon>Vertebrata</taxon>
        <taxon>Euteleostomi</taxon>
        <taxon>Actinopterygii</taxon>
        <taxon>Neopterygii</taxon>
        <taxon>Teleostei</taxon>
        <taxon>Neoteleostei</taxon>
        <taxon>Acanthomorphata</taxon>
        <taxon>Eupercaria</taxon>
        <taxon>Perciformes</taxon>
        <taxon>Notothenioidei</taxon>
        <taxon>Eleginopidae</taxon>
        <taxon>Eleginops</taxon>
    </lineage>
</organism>
<evidence type="ECO:0000256" key="1">
    <source>
        <dbReference type="SAM" id="MobiDB-lite"/>
    </source>
</evidence>
<reference evidence="2 3" key="2">
    <citation type="journal article" date="2023" name="Mol. Biol. Evol.">
        <title>Genomics of Secondarily Temperate Adaptation in the Only Non-Antarctic Icefish.</title>
        <authorList>
            <person name="Rivera-Colon A.G."/>
            <person name="Rayamajhi N."/>
            <person name="Minhas B.F."/>
            <person name="Madrigal G."/>
            <person name="Bilyk K.T."/>
            <person name="Yoon V."/>
            <person name="Hune M."/>
            <person name="Gregory S."/>
            <person name="Cheng C.H.C."/>
            <person name="Catchen J.M."/>
        </authorList>
    </citation>
    <scope>NUCLEOTIDE SEQUENCE [LARGE SCALE GENOMIC DNA]</scope>
    <source>
        <strain evidence="2">JMC-PN-2008</strain>
    </source>
</reference>
<dbReference type="Proteomes" id="UP001346869">
    <property type="component" value="Unassembled WGS sequence"/>
</dbReference>
<evidence type="ECO:0000313" key="3">
    <source>
        <dbReference type="Proteomes" id="UP001346869"/>
    </source>
</evidence>
<dbReference type="AlphaFoldDB" id="A0AAN8AIH8"/>
<keyword evidence="3" id="KW-1185">Reference proteome</keyword>
<comment type="caution">
    <text evidence="2">The sequence shown here is derived from an EMBL/GenBank/DDBJ whole genome shotgun (WGS) entry which is preliminary data.</text>
</comment>
<gene>
    <name evidence="2" type="ORF">PBY51_010606</name>
</gene>